<protein>
    <submittedName>
        <fullName evidence="2">Uncharacterized protein</fullName>
    </submittedName>
</protein>
<dbReference type="AlphaFoldDB" id="A0A4S2KLA8"/>
<feature type="region of interest" description="Disordered" evidence="1">
    <location>
        <begin position="1"/>
        <end position="60"/>
    </location>
</feature>
<comment type="caution">
    <text evidence="2">The sequence shown here is derived from an EMBL/GenBank/DDBJ whole genome shotgun (WGS) entry which is preliminary data.</text>
</comment>
<evidence type="ECO:0000313" key="2">
    <source>
        <dbReference type="EMBL" id="TGZ50463.1"/>
    </source>
</evidence>
<sequence>LSRRVQSRTTDSICPIKDLAPRGQLNSVRQREERSSKSRKRALYNEDHLPSPPTRHGSTLPRRAKSIIWAVLVRRSWHLSAQDHARDSRHV</sequence>
<feature type="non-terminal residue" evidence="2">
    <location>
        <position position="1"/>
    </location>
</feature>
<evidence type="ECO:0000256" key="1">
    <source>
        <dbReference type="SAM" id="MobiDB-lite"/>
    </source>
</evidence>
<keyword evidence="3" id="KW-1185">Reference proteome</keyword>
<proteinExistence type="predicted"/>
<accession>A0A4S2KLA8</accession>
<dbReference type="EMBL" id="QBLH01001969">
    <property type="protein sequence ID" value="TGZ50463.1"/>
    <property type="molecule type" value="Genomic_DNA"/>
</dbReference>
<name>A0A4S2KLA8_9HYME</name>
<reference evidence="2 3" key="1">
    <citation type="journal article" date="2019" name="Philos. Trans. R. Soc. Lond., B, Biol. Sci.">
        <title>Ant behaviour and brain gene expression of defending hosts depend on the ecological success of the intruding social parasite.</title>
        <authorList>
            <person name="Kaur R."/>
            <person name="Stoldt M."/>
            <person name="Jongepier E."/>
            <person name="Feldmeyer B."/>
            <person name="Menzel F."/>
            <person name="Bornberg-Bauer E."/>
            <person name="Foitzik S."/>
        </authorList>
    </citation>
    <scope>NUCLEOTIDE SEQUENCE [LARGE SCALE GENOMIC DNA]</scope>
    <source>
        <tissue evidence="2">Whole body</tissue>
    </source>
</reference>
<gene>
    <name evidence="2" type="ORF">DBV15_04223</name>
</gene>
<evidence type="ECO:0000313" key="3">
    <source>
        <dbReference type="Proteomes" id="UP000310200"/>
    </source>
</evidence>
<dbReference type="Proteomes" id="UP000310200">
    <property type="component" value="Unassembled WGS sequence"/>
</dbReference>
<organism evidence="2 3">
    <name type="scientific">Temnothorax longispinosus</name>
    <dbReference type="NCBI Taxonomy" id="300112"/>
    <lineage>
        <taxon>Eukaryota</taxon>
        <taxon>Metazoa</taxon>
        <taxon>Ecdysozoa</taxon>
        <taxon>Arthropoda</taxon>
        <taxon>Hexapoda</taxon>
        <taxon>Insecta</taxon>
        <taxon>Pterygota</taxon>
        <taxon>Neoptera</taxon>
        <taxon>Endopterygota</taxon>
        <taxon>Hymenoptera</taxon>
        <taxon>Apocrita</taxon>
        <taxon>Aculeata</taxon>
        <taxon>Formicoidea</taxon>
        <taxon>Formicidae</taxon>
        <taxon>Myrmicinae</taxon>
        <taxon>Temnothorax</taxon>
    </lineage>
</organism>